<sequence length="797" mass="90746">MTARADCSSTNPNRLPVRLSVEEAVVLLSFGIVEGLVCTSPILQSADPTEEQLRTFKAALQKNRSEFLELLHIRRRIEATGYYSNLLEGLSVKQQRESSKRRATQSHSAGGVGPHETTVGQKELSVRQRRKARREKRKRERLVRHISDEAEYLESAEDDDLDDEFSFNEDHAQRLTIDELLESHTSGAREPAPIVPSRNECPPHEDFNSTIPQHLPRSTPEEWLRSGEVNRLYLPTDVRSDGLYRVALWLLRQTSTRKFAKASQSVQSDCHQLMRCRVFADLWAKGFFVTTSTVKMGGDFLVYQGDPLLYHASHVVALCDPDEPISSSLFSARLRIANSVQRRKVVRAILLHCISIISGLILLRQFYNELAWTILGFVGVLAFMFGFNVHKFSISGQLPTKASVLPFVFVCLAVQIYCEFEMDPTRWHQIRGSFMIIIMKTISLAFDLNNLEETSKSWPTQSYHLLTSSMLYRLVIWLSYALCPAGVIFGPWLSFMRYDNLFWTQDCSCQKTEEYASNFKILFQSLKHVCTAMGTALFCLLWSTCISHVLFPDASSQPWLNAYVQSQSFRFSHYFVSYASEAFVAAFETGHTCHGDSHPPPYSALGGSSKNSKEIRMNSFDPIHVTHLLSMEFPRSLVDVVVSWNLPMHSWLKQYVYKPVRPYGHMSSIWITYAASSLLHGMNFQLSAVLLSIGTFAYIEFVLREQLASTLDACVRSRPCPIGCGHKNKDLFWIRICNVGFGALAVYHLAYLAVMFDTSEQQMHGYSMRHALKKWSDLGFANHYVALATYIFYRCIS</sequence>
<comment type="catalytic activity">
    <reaction evidence="10">
        <text>pretRNA = a 3'-half-tRNA molecule with a 5'-OH end + a 5'-half-tRNA molecule with a 2',3'-cyclic phosphate end + an intron with a 2',3'-cyclic phosphate and a 5'-hydroxyl terminus.</text>
        <dbReference type="EC" id="4.6.1.16"/>
    </reaction>
</comment>
<evidence type="ECO:0000256" key="1">
    <source>
        <dbReference type="ARBA" id="ARBA00004141"/>
    </source>
</evidence>
<keyword evidence="7 16" id="KW-1133">Transmembrane helix</keyword>
<dbReference type="GO" id="GO:0003676">
    <property type="term" value="F:nucleic acid binding"/>
    <property type="evidence" value="ECO:0007669"/>
    <property type="project" value="InterPro"/>
</dbReference>
<evidence type="ECO:0000256" key="8">
    <source>
        <dbReference type="ARBA" id="ARBA00023136"/>
    </source>
</evidence>
<feature type="compositionally biased region" description="Basic residues" evidence="15">
    <location>
        <begin position="127"/>
        <end position="140"/>
    </location>
</feature>
<comment type="subcellular location">
    <subcellularLocation>
        <location evidence="1">Membrane</location>
        <topology evidence="1">Multi-pass membrane protein</topology>
    </subcellularLocation>
</comment>
<dbReference type="GO" id="GO:0017147">
    <property type="term" value="F:Wnt-protein binding"/>
    <property type="evidence" value="ECO:0007669"/>
    <property type="project" value="TreeGrafter"/>
</dbReference>
<evidence type="ECO:0000256" key="15">
    <source>
        <dbReference type="SAM" id="MobiDB-lite"/>
    </source>
</evidence>
<dbReference type="Pfam" id="PF03062">
    <property type="entry name" value="MBOAT"/>
    <property type="match status" value="1"/>
</dbReference>
<dbReference type="GO" id="GO:0006388">
    <property type="term" value="P:tRNA splicing, via endonucleolytic cleavage and ligation"/>
    <property type="evidence" value="ECO:0007669"/>
    <property type="project" value="InterPro"/>
</dbReference>
<dbReference type="Pfam" id="PF01974">
    <property type="entry name" value="tRNA_int_endo"/>
    <property type="match status" value="1"/>
</dbReference>
<feature type="transmembrane region" description="Helical" evidence="16">
    <location>
        <begin position="732"/>
        <end position="754"/>
    </location>
</feature>
<dbReference type="InterPro" id="IPR004299">
    <property type="entry name" value="MBOAT_fam"/>
</dbReference>
<dbReference type="SUPFAM" id="SSF53032">
    <property type="entry name" value="tRNA-intron endonuclease catalytic domain-like"/>
    <property type="match status" value="1"/>
</dbReference>
<dbReference type="GO" id="GO:0016055">
    <property type="term" value="P:Wnt signaling pathway"/>
    <property type="evidence" value="ECO:0007669"/>
    <property type="project" value="UniProtKB-KW"/>
</dbReference>
<feature type="domain" description="tRNA intron endonuclease catalytic" evidence="17">
    <location>
        <begin position="274"/>
        <end position="345"/>
    </location>
</feature>
<comment type="catalytic activity">
    <reaction evidence="14">
        <text>[Wnt protein]-L-serine + (9Z)-hexadecenoyl-CoA = [Wnt protein]-O-(9Z)-hexadecenoyl-L-serine + CoA</text>
        <dbReference type="Rhea" id="RHEA:45336"/>
        <dbReference type="Rhea" id="RHEA-COMP:11170"/>
        <dbReference type="Rhea" id="RHEA-COMP:11171"/>
        <dbReference type="ChEBI" id="CHEBI:29999"/>
        <dbReference type="ChEBI" id="CHEBI:57287"/>
        <dbReference type="ChEBI" id="CHEBI:61540"/>
        <dbReference type="ChEBI" id="CHEBI:85189"/>
        <dbReference type="EC" id="2.3.1.250"/>
    </reaction>
</comment>
<keyword evidence="5" id="KW-0879">Wnt signaling pathway</keyword>
<dbReference type="PANTHER" id="PTHR13906:SF12">
    <property type="entry name" value="PROTEIN-SERINE O-PALMITOLEOYLTRANSFERASE PORCUPINE"/>
    <property type="match status" value="1"/>
</dbReference>
<organism evidence="18 19">
    <name type="scientific">Calicophoron daubneyi</name>
    <name type="common">Rumen fluke</name>
    <name type="synonym">Paramphistomum daubneyi</name>
    <dbReference type="NCBI Taxonomy" id="300641"/>
    <lineage>
        <taxon>Eukaryota</taxon>
        <taxon>Metazoa</taxon>
        <taxon>Spiralia</taxon>
        <taxon>Lophotrochozoa</taxon>
        <taxon>Platyhelminthes</taxon>
        <taxon>Trematoda</taxon>
        <taxon>Digenea</taxon>
        <taxon>Plagiorchiida</taxon>
        <taxon>Pronocephalata</taxon>
        <taxon>Paramphistomoidea</taxon>
        <taxon>Paramphistomidae</taxon>
        <taxon>Calicophoron</taxon>
    </lineage>
</organism>
<evidence type="ECO:0000256" key="10">
    <source>
        <dbReference type="ARBA" id="ARBA00034031"/>
    </source>
</evidence>
<proteinExistence type="inferred from homology"/>
<evidence type="ECO:0000256" key="9">
    <source>
        <dbReference type="ARBA" id="ARBA00023315"/>
    </source>
</evidence>
<dbReference type="GO" id="GO:1990698">
    <property type="term" value="F:palmitoleoyltransferase activity"/>
    <property type="evidence" value="ECO:0007669"/>
    <property type="project" value="UniProtKB-EC"/>
</dbReference>
<dbReference type="GO" id="GO:0005634">
    <property type="term" value="C:nucleus"/>
    <property type="evidence" value="ECO:0007669"/>
    <property type="project" value="UniProtKB-ARBA"/>
</dbReference>
<comment type="similarity">
    <text evidence="11">Belongs to the membrane-bound acyltransferase family. Porcupine subfamily.</text>
</comment>
<feature type="transmembrane region" description="Helical" evidence="16">
    <location>
        <begin position="370"/>
        <end position="390"/>
    </location>
</feature>
<evidence type="ECO:0000256" key="7">
    <source>
        <dbReference type="ARBA" id="ARBA00022989"/>
    </source>
</evidence>
<evidence type="ECO:0000256" key="5">
    <source>
        <dbReference type="ARBA" id="ARBA00022687"/>
    </source>
</evidence>
<feature type="region of interest" description="Disordered" evidence="15">
    <location>
        <begin position="184"/>
        <end position="219"/>
    </location>
</feature>
<dbReference type="GO" id="GO:0000213">
    <property type="term" value="F:tRNA-intron lyase activity"/>
    <property type="evidence" value="ECO:0007669"/>
    <property type="project" value="UniProtKB-EC"/>
</dbReference>
<evidence type="ECO:0000256" key="12">
    <source>
        <dbReference type="ARBA" id="ARBA00038867"/>
    </source>
</evidence>
<evidence type="ECO:0000256" key="14">
    <source>
        <dbReference type="ARBA" id="ARBA00047978"/>
    </source>
</evidence>
<accession>A0AAV2TGK7</accession>
<keyword evidence="9" id="KW-0012">Acyltransferase</keyword>
<feature type="transmembrane region" description="Helical" evidence="16">
    <location>
        <begin position="345"/>
        <end position="363"/>
    </location>
</feature>
<feature type="transmembrane region" description="Helical" evidence="16">
    <location>
        <begin position="471"/>
        <end position="493"/>
    </location>
</feature>
<evidence type="ECO:0000256" key="2">
    <source>
        <dbReference type="ARBA" id="ARBA00008078"/>
    </source>
</evidence>
<dbReference type="InterPro" id="IPR011856">
    <property type="entry name" value="tRNA_endonuc-like_dom_sf"/>
</dbReference>
<evidence type="ECO:0000256" key="6">
    <source>
        <dbReference type="ARBA" id="ARBA00022692"/>
    </source>
</evidence>
<feature type="transmembrane region" description="Helical" evidence="16">
    <location>
        <begin position="529"/>
        <end position="551"/>
    </location>
</feature>
<dbReference type="EC" id="2.3.1.250" evidence="12"/>
<evidence type="ECO:0000256" key="11">
    <source>
        <dbReference type="ARBA" id="ARBA00038269"/>
    </source>
</evidence>
<protein>
    <recommendedName>
        <fullName evidence="13">Protein-serine O-palmitoleoyltransferase porcupine</fullName>
        <ecNumber evidence="12">2.3.1.250</ecNumber>
        <ecNumber evidence="3">4.6.1.16</ecNumber>
    </recommendedName>
</protein>
<dbReference type="InterPro" id="IPR006677">
    <property type="entry name" value="tRNA_intron_Endonuc_cat-like"/>
</dbReference>
<keyword evidence="4" id="KW-0808">Transferase</keyword>
<name>A0AAV2TGK7_CALDB</name>
<dbReference type="InterPro" id="IPR049941">
    <property type="entry name" value="LPLAT_7/PORCN-like"/>
</dbReference>
<evidence type="ECO:0000256" key="4">
    <source>
        <dbReference type="ARBA" id="ARBA00022679"/>
    </source>
</evidence>
<reference evidence="18" key="1">
    <citation type="submission" date="2024-06" db="EMBL/GenBank/DDBJ databases">
        <authorList>
            <person name="Liu X."/>
            <person name="Lenzi L."/>
            <person name="Haldenby T S."/>
            <person name="Uol C."/>
        </authorList>
    </citation>
    <scope>NUCLEOTIDE SEQUENCE</scope>
</reference>
<keyword evidence="6 16" id="KW-0812">Transmembrane</keyword>
<dbReference type="Proteomes" id="UP001497525">
    <property type="component" value="Unassembled WGS sequence"/>
</dbReference>
<dbReference type="GO" id="GO:0005783">
    <property type="term" value="C:endoplasmic reticulum"/>
    <property type="evidence" value="ECO:0007669"/>
    <property type="project" value="TreeGrafter"/>
</dbReference>
<dbReference type="AlphaFoldDB" id="A0AAV2TGK7"/>
<evidence type="ECO:0000256" key="3">
    <source>
        <dbReference type="ARBA" id="ARBA00012573"/>
    </source>
</evidence>
<evidence type="ECO:0000256" key="13">
    <source>
        <dbReference type="ARBA" id="ARBA00040371"/>
    </source>
</evidence>
<evidence type="ECO:0000313" key="18">
    <source>
        <dbReference type="EMBL" id="CAL5134278.1"/>
    </source>
</evidence>
<dbReference type="GO" id="GO:0030258">
    <property type="term" value="P:lipid modification"/>
    <property type="evidence" value="ECO:0007669"/>
    <property type="project" value="TreeGrafter"/>
</dbReference>
<dbReference type="EMBL" id="CAXLJL010000190">
    <property type="protein sequence ID" value="CAL5134278.1"/>
    <property type="molecule type" value="Genomic_DNA"/>
</dbReference>
<evidence type="ECO:0000313" key="19">
    <source>
        <dbReference type="Proteomes" id="UP001497525"/>
    </source>
</evidence>
<evidence type="ECO:0000259" key="17">
    <source>
        <dbReference type="Pfam" id="PF01974"/>
    </source>
</evidence>
<dbReference type="CDD" id="cd22363">
    <property type="entry name" value="tRNA-intron_lyase_C"/>
    <property type="match status" value="1"/>
</dbReference>
<dbReference type="EC" id="4.6.1.16" evidence="3"/>
<comment type="similarity">
    <text evidence="2">Belongs to the tRNA-intron endonuclease family.</text>
</comment>
<dbReference type="GO" id="GO:0061355">
    <property type="term" value="P:Wnt protein secretion"/>
    <property type="evidence" value="ECO:0007669"/>
    <property type="project" value="TreeGrafter"/>
</dbReference>
<evidence type="ECO:0000256" key="16">
    <source>
        <dbReference type="SAM" id="Phobius"/>
    </source>
</evidence>
<feature type="region of interest" description="Disordered" evidence="15">
    <location>
        <begin position="94"/>
        <end position="140"/>
    </location>
</feature>
<gene>
    <name evidence="18" type="ORF">CDAUBV1_LOCUS7487</name>
</gene>
<dbReference type="PANTHER" id="PTHR13906">
    <property type="entry name" value="PORCUPINE"/>
    <property type="match status" value="1"/>
</dbReference>
<dbReference type="GO" id="GO:0016020">
    <property type="term" value="C:membrane"/>
    <property type="evidence" value="ECO:0007669"/>
    <property type="project" value="UniProtKB-SubCell"/>
</dbReference>
<comment type="caution">
    <text evidence="18">The sequence shown here is derived from an EMBL/GenBank/DDBJ whole genome shotgun (WGS) entry which is preliminary data.</text>
</comment>
<dbReference type="Gene3D" id="3.40.1350.10">
    <property type="match status" value="1"/>
</dbReference>
<dbReference type="InterPro" id="IPR036167">
    <property type="entry name" value="tRNA_intron_Endo_cat-like_sf"/>
</dbReference>
<keyword evidence="8 16" id="KW-0472">Membrane</keyword>